<evidence type="ECO:0000313" key="7">
    <source>
        <dbReference type="Proteomes" id="UP000657918"/>
    </source>
</evidence>
<dbReference type="Proteomes" id="UP000657918">
    <property type="component" value="Unassembled WGS sequence"/>
</dbReference>
<dbReference type="PANTHER" id="PTHR31775:SF5">
    <property type="entry name" value="REMORIN 1.4"/>
    <property type="match status" value="1"/>
</dbReference>
<dbReference type="PANTHER" id="PTHR31775">
    <property type="entry name" value="OS02G0117200 PROTEIN"/>
    <property type="match status" value="1"/>
</dbReference>
<evidence type="ECO:0000256" key="2">
    <source>
        <dbReference type="SAM" id="Coils"/>
    </source>
</evidence>
<dbReference type="InterPro" id="IPR005516">
    <property type="entry name" value="Remorin_C"/>
</dbReference>
<feature type="domain" description="Remorin C-terminal" evidence="4">
    <location>
        <begin position="91"/>
        <end position="196"/>
    </location>
</feature>
<evidence type="ECO:0008006" key="8">
    <source>
        <dbReference type="Google" id="ProtNLM"/>
    </source>
</evidence>
<feature type="domain" description="Remorin N-terminal" evidence="5">
    <location>
        <begin position="36"/>
        <end position="87"/>
    </location>
</feature>
<evidence type="ECO:0000259" key="4">
    <source>
        <dbReference type="Pfam" id="PF03763"/>
    </source>
</evidence>
<name>A0A835JBX3_9ROSI</name>
<gene>
    <name evidence="6" type="ORF">SADUNF_Sadunf15G0120200</name>
</gene>
<accession>A0A835JBX3</accession>
<sequence>MAEEEPKKVETETPSETPPPPPPAEPQPEPLAEASKDVVEEKTVIPPSVSEEKVEGSEAVAVIEKASESAEEKKEDSVNRDAVLARVATEKKISLIKAWEESEKSKAENKAHKKLSSITSWENSKKASVEAELKKIEEQLEKKKAEYMEKMKNKIAMIHKEAEEKKAIVEAQRGEDLLKAEEMAAKYRATGSSPTKFLGCF</sequence>
<comment type="similarity">
    <text evidence="1">Belongs to the remorin family.</text>
</comment>
<feature type="region of interest" description="Disordered" evidence="3">
    <location>
        <begin position="1"/>
        <end position="59"/>
    </location>
</feature>
<feature type="compositionally biased region" description="Pro residues" evidence="3">
    <location>
        <begin position="16"/>
        <end position="29"/>
    </location>
</feature>
<protein>
    <recommendedName>
        <fullName evidence="8">Remorin</fullName>
    </recommendedName>
</protein>
<feature type="compositionally biased region" description="Basic and acidic residues" evidence="3">
    <location>
        <begin position="1"/>
        <end position="11"/>
    </location>
</feature>
<evidence type="ECO:0000256" key="3">
    <source>
        <dbReference type="SAM" id="MobiDB-lite"/>
    </source>
</evidence>
<proteinExistence type="inferred from homology"/>
<reference evidence="6 7" key="1">
    <citation type="submission" date="2020-10" db="EMBL/GenBank/DDBJ databases">
        <title>Plant Genome Project.</title>
        <authorList>
            <person name="Zhang R.-G."/>
        </authorList>
    </citation>
    <scope>NUCLEOTIDE SEQUENCE [LARGE SCALE GENOMIC DNA]</scope>
    <source>
        <strain evidence="6">FAFU-HL-1</strain>
        <tissue evidence="6">Leaf</tissue>
    </source>
</reference>
<evidence type="ECO:0000259" key="5">
    <source>
        <dbReference type="Pfam" id="PF03766"/>
    </source>
</evidence>
<evidence type="ECO:0000313" key="6">
    <source>
        <dbReference type="EMBL" id="KAF9668357.1"/>
    </source>
</evidence>
<dbReference type="EMBL" id="JADGMS010000015">
    <property type="protein sequence ID" value="KAF9668357.1"/>
    <property type="molecule type" value="Genomic_DNA"/>
</dbReference>
<evidence type="ECO:0000256" key="1">
    <source>
        <dbReference type="ARBA" id="ARBA00005711"/>
    </source>
</evidence>
<feature type="coiled-coil region" evidence="2">
    <location>
        <begin position="126"/>
        <end position="168"/>
    </location>
</feature>
<dbReference type="OrthoDB" id="684343at2759"/>
<dbReference type="InterPro" id="IPR005518">
    <property type="entry name" value="Remorin_N"/>
</dbReference>
<dbReference type="Pfam" id="PF03766">
    <property type="entry name" value="Remorin_N"/>
    <property type="match status" value="1"/>
</dbReference>
<keyword evidence="2" id="KW-0175">Coiled coil</keyword>
<dbReference type="Pfam" id="PF03763">
    <property type="entry name" value="Remorin_C"/>
    <property type="match status" value="1"/>
</dbReference>
<comment type="caution">
    <text evidence="6">The sequence shown here is derived from an EMBL/GenBank/DDBJ whole genome shotgun (WGS) entry which is preliminary data.</text>
</comment>
<keyword evidence="7" id="KW-1185">Reference proteome</keyword>
<organism evidence="6 7">
    <name type="scientific">Salix dunnii</name>
    <dbReference type="NCBI Taxonomy" id="1413687"/>
    <lineage>
        <taxon>Eukaryota</taxon>
        <taxon>Viridiplantae</taxon>
        <taxon>Streptophyta</taxon>
        <taxon>Embryophyta</taxon>
        <taxon>Tracheophyta</taxon>
        <taxon>Spermatophyta</taxon>
        <taxon>Magnoliopsida</taxon>
        <taxon>eudicotyledons</taxon>
        <taxon>Gunneridae</taxon>
        <taxon>Pentapetalae</taxon>
        <taxon>rosids</taxon>
        <taxon>fabids</taxon>
        <taxon>Malpighiales</taxon>
        <taxon>Salicaceae</taxon>
        <taxon>Saliceae</taxon>
        <taxon>Salix</taxon>
    </lineage>
</organism>
<dbReference type="AlphaFoldDB" id="A0A835JBX3"/>
<feature type="compositionally biased region" description="Basic and acidic residues" evidence="3">
    <location>
        <begin position="34"/>
        <end position="43"/>
    </location>
</feature>